<dbReference type="EMBL" id="JAGKQM010000015">
    <property type="protein sequence ID" value="KAH0877197.1"/>
    <property type="molecule type" value="Genomic_DNA"/>
</dbReference>
<reference evidence="5 6" key="1">
    <citation type="submission" date="2021-05" db="EMBL/GenBank/DDBJ databases">
        <title>Genome Assembly of Synthetic Allotetraploid Brassica napus Reveals Homoeologous Exchanges between Subgenomes.</title>
        <authorList>
            <person name="Davis J.T."/>
        </authorList>
    </citation>
    <scope>NUCLEOTIDE SEQUENCE [LARGE SCALE GENOMIC DNA]</scope>
    <source>
        <strain evidence="6">cv. Da-Ae</strain>
        <tissue evidence="5">Seedling</tissue>
    </source>
</reference>
<sequence length="599" mass="67876">MASFTTSSSSSSSLLLPKTVVPVSHPTRSHTLSSGIFLTGKWNPMLRSISSTAGSRPGVAIVKAATVDSDYSSRRSSSNEQRETIMLPGCDYNHWLIVMEFPKDPAPTREQMIDTYLNTLATVLGSMEEAKKNMYAFSTTTYTGFQCTIDEETSEKFKGLPGVLWVLPDSYIDVKNKDYGGDKYINGEIIPCTYPTYQPKQRNNSKYQSTKEKETVHHLLSSRGNQDKHHHHPLLIPLERSNFKMANYYEHYQIPYDSNQVNSLYDHNYYDNNQLQQFGFEPMSYNSYDPVSYNSNDPVSYNSAYNDNWNGSSEYETTSASVAYSVYTMSEPKHLFYDPNVYTTYESPPQFSIYRSVQGFNEPEFEEYDPTPYGGGYDIAATYGKPLPPSVKICYPSSTSAQGNPPSPPEVIAPVPLGIYDGGGEKKVVKKRVTFSEPLEEARPLETTKQDDHQEEEEGDEDEDESEEEDEEDDHSSSYGTTTKPEKEEKDDSLSYGTSKPDTEDKGEVKAVYVPSGYGLEATDMCEVIFGGYFPCVLRNKRLQEDQKRAAEVSCWESTDSDPWKTTSDYLFGDSYPYGYENRLERSQFEISSYGYQRY</sequence>
<dbReference type="InterPro" id="IPR037045">
    <property type="entry name" value="S8pro/Inhibitor_I9_sf"/>
</dbReference>
<feature type="region of interest" description="Disordered" evidence="3">
    <location>
        <begin position="435"/>
        <end position="505"/>
    </location>
</feature>
<dbReference type="Pfam" id="PF21864">
    <property type="entry name" value="MORF_dom"/>
    <property type="match status" value="1"/>
</dbReference>
<dbReference type="Proteomes" id="UP000824890">
    <property type="component" value="Unassembled WGS sequence"/>
</dbReference>
<feature type="compositionally biased region" description="Basic and acidic residues" evidence="3">
    <location>
        <begin position="484"/>
        <end position="493"/>
    </location>
</feature>
<gene>
    <name evidence="5" type="ORF">HID58_064591</name>
</gene>
<keyword evidence="1" id="KW-0507">mRNA processing</keyword>
<keyword evidence="2" id="KW-0809">Transit peptide</keyword>
<evidence type="ECO:0000256" key="1">
    <source>
        <dbReference type="ARBA" id="ARBA00022664"/>
    </source>
</evidence>
<proteinExistence type="predicted"/>
<comment type="caution">
    <text evidence="5">The sequence shown here is derived from an EMBL/GenBank/DDBJ whole genome shotgun (WGS) entry which is preliminary data.</text>
</comment>
<dbReference type="PANTHER" id="PTHR31346:SF3">
    <property type="entry name" value="MULTIPLE ORGANELLAR RNA EDITING FACTOR 9, CHLOROPLASTIC"/>
    <property type="match status" value="1"/>
</dbReference>
<feature type="compositionally biased region" description="Basic and acidic residues" evidence="3">
    <location>
        <begin position="440"/>
        <end position="452"/>
    </location>
</feature>
<dbReference type="PANTHER" id="PTHR31346">
    <property type="entry name" value="MULTIPLE ORGANELLAR RNA EDITING FACTOR 2, CHLOROPLASTIC-RELATED-RELATED"/>
    <property type="match status" value="1"/>
</dbReference>
<protein>
    <recommendedName>
        <fullName evidence="4">MORF/ORRM1/DAG-like MORF domain-containing protein</fullName>
    </recommendedName>
</protein>
<evidence type="ECO:0000259" key="4">
    <source>
        <dbReference type="Pfam" id="PF21864"/>
    </source>
</evidence>
<feature type="domain" description="MORF/ORRM1/DAG-like MORF" evidence="4">
    <location>
        <begin position="92"/>
        <end position="184"/>
    </location>
</feature>
<evidence type="ECO:0000256" key="3">
    <source>
        <dbReference type="SAM" id="MobiDB-lite"/>
    </source>
</evidence>
<keyword evidence="6" id="KW-1185">Reference proteome</keyword>
<dbReference type="Gene3D" id="3.30.70.80">
    <property type="entry name" value="Peptidase S8 propeptide/proteinase inhibitor I9"/>
    <property type="match status" value="1"/>
</dbReference>
<evidence type="ECO:0000256" key="2">
    <source>
        <dbReference type="ARBA" id="ARBA00022946"/>
    </source>
</evidence>
<accession>A0ABQ7ZAF7</accession>
<organism evidence="5 6">
    <name type="scientific">Brassica napus</name>
    <name type="common">Rape</name>
    <dbReference type="NCBI Taxonomy" id="3708"/>
    <lineage>
        <taxon>Eukaryota</taxon>
        <taxon>Viridiplantae</taxon>
        <taxon>Streptophyta</taxon>
        <taxon>Embryophyta</taxon>
        <taxon>Tracheophyta</taxon>
        <taxon>Spermatophyta</taxon>
        <taxon>Magnoliopsida</taxon>
        <taxon>eudicotyledons</taxon>
        <taxon>Gunneridae</taxon>
        <taxon>Pentapetalae</taxon>
        <taxon>rosids</taxon>
        <taxon>malvids</taxon>
        <taxon>Brassicales</taxon>
        <taxon>Brassicaceae</taxon>
        <taxon>Brassiceae</taxon>
        <taxon>Brassica</taxon>
    </lineage>
</organism>
<dbReference type="InterPro" id="IPR039206">
    <property type="entry name" value="MORF/ORRM1/DAG-like"/>
</dbReference>
<feature type="compositionally biased region" description="Acidic residues" evidence="3">
    <location>
        <begin position="453"/>
        <end position="474"/>
    </location>
</feature>
<name>A0ABQ7ZAF7_BRANA</name>
<dbReference type="InterPro" id="IPR054059">
    <property type="entry name" value="MORF/ORRM1/DAG-like_MORF"/>
</dbReference>
<evidence type="ECO:0000313" key="6">
    <source>
        <dbReference type="Proteomes" id="UP000824890"/>
    </source>
</evidence>
<evidence type="ECO:0000313" key="5">
    <source>
        <dbReference type="EMBL" id="KAH0877197.1"/>
    </source>
</evidence>